<accession>A0A7U6GH93</accession>
<feature type="transmembrane region" description="Helical" evidence="10">
    <location>
        <begin position="315"/>
        <end position="335"/>
    </location>
</feature>
<dbReference type="EMBL" id="AP012273">
    <property type="protein sequence ID" value="BAO43624.1"/>
    <property type="molecule type" value="Genomic_DNA"/>
</dbReference>
<keyword evidence="7" id="KW-0406">Ion transport</keyword>
<evidence type="ECO:0000256" key="5">
    <source>
        <dbReference type="ARBA" id="ARBA00022692"/>
    </source>
</evidence>
<dbReference type="OrthoDB" id="9780160at2"/>
<evidence type="ECO:0000256" key="9">
    <source>
        <dbReference type="ARBA" id="ARBA00031636"/>
    </source>
</evidence>
<dbReference type="PANTHER" id="PTHR43298">
    <property type="entry name" value="MULTIDRUG RESISTANCE PROTEIN NORM-RELATED"/>
    <property type="match status" value="1"/>
</dbReference>
<keyword evidence="5 10" id="KW-0812">Transmembrane</keyword>
<keyword evidence="4" id="KW-1003">Cell membrane</keyword>
<keyword evidence="3" id="KW-0050">Antiport</keyword>
<dbReference type="GO" id="GO:0042910">
    <property type="term" value="F:xenobiotic transmembrane transporter activity"/>
    <property type="evidence" value="ECO:0007669"/>
    <property type="project" value="InterPro"/>
</dbReference>
<feature type="transmembrane region" description="Helical" evidence="10">
    <location>
        <begin position="275"/>
        <end position="294"/>
    </location>
</feature>
<dbReference type="InterPro" id="IPR048279">
    <property type="entry name" value="MdtK-like"/>
</dbReference>
<dbReference type="CDD" id="cd13131">
    <property type="entry name" value="MATE_NorM_like"/>
    <property type="match status" value="1"/>
</dbReference>
<keyword evidence="8 10" id="KW-0472">Membrane</keyword>
<feature type="transmembrane region" description="Helical" evidence="10">
    <location>
        <begin position="193"/>
        <end position="213"/>
    </location>
</feature>
<evidence type="ECO:0000313" key="12">
    <source>
        <dbReference type="Proteomes" id="UP000031631"/>
    </source>
</evidence>
<dbReference type="GO" id="GO:0015297">
    <property type="term" value="F:antiporter activity"/>
    <property type="evidence" value="ECO:0007669"/>
    <property type="project" value="UniProtKB-KW"/>
</dbReference>
<dbReference type="PIRSF" id="PIRSF006603">
    <property type="entry name" value="DinF"/>
    <property type="match status" value="1"/>
</dbReference>
<dbReference type="NCBIfam" id="TIGR00797">
    <property type="entry name" value="matE"/>
    <property type="match status" value="1"/>
</dbReference>
<feature type="transmembrane region" description="Helical" evidence="10">
    <location>
        <begin position="46"/>
        <end position="71"/>
    </location>
</feature>
<evidence type="ECO:0000256" key="7">
    <source>
        <dbReference type="ARBA" id="ARBA00023065"/>
    </source>
</evidence>
<organism evidence="11 12">
    <name type="scientific">Thiolapillus brandeum</name>
    <dbReference type="NCBI Taxonomy" id="1076588"/>
    <lineage>
        <taxon>Bacteria</taxon>
        <taxon>Pseudomonadati</taxon>
        <taxon>Pseudomonadota</taxon>
        <taxon>Gammaproteobacteria</taxon>
        <taxon>Chromatiales</taxon>
        <taxon>Sedimenticolaceae</taxon>
        <taxon>Thiolapillus</taxon>
    </lineage>
</organism>
<feature type="transmembrane region" description="Helical" evidence="10">
    <location>
        <begin position="92"/>
        <end position="115"/>
    </location>
</feature>
<dbReference type="KEGG" id="tbn:TBH_C0686"/>
<gene>
    <name evidence="11" type="ORF">TBH_C0686</name>
</gene>
<feature type="transmembrane region" description="Helical" evidence="10">
    <location>
        <begin position="237"/>
        <end position="263"/>
    </location>
</feature>
<evidence type="ECO:0000256" key="3">
    <source>
        <dbReference type="ARBA" id="ARBA00022449"/>
    </source>
</evidence>
<feature type="transmembrane region" description="Helical" evidence="10">
    <location>
        <begin position="127"/>
        <end position="150"/>
    </location>
</feature>
<feature type="transmembrane region" description="Helical" evidence="10">
    <location>
        <begin position="347"/>
        <end position="363"/>
    </location>
</feature>
<feature type="transmembrane region" description="Helical" evidence="10">
    <location>
        <begin position="384"/>
        <end position="404"/>
    </location>
</feature>
<evidence type="ECO:0000256" key="1">
    <source>
        <dbReference type="ARBA" id="ARBA00004429"/>
    </source>
</evidence>
<evidence type="ECO:0000256" key="10">
    <source>
        <dbReference type="SAM" id="Phobius"/>
    </source>
</evidence>
<evidence type="ECO:0000313" key="11">
    <source>
        <dbReference type="EMBL" id="BAO43624.1"/>
    </source>
</evidence>
<dbReference type="Pfam" id="PF01554">
    <property type="entry name" value="MatE"/>
    <property type="match status" value="2"/>
</dbReference>
<keyword evidence="6 10" id="KW-1133">Transmembrane helix</keyword>
<dbReference type="GO" id="GO:0005886">
    <property type="term" value="C:plasma membrane"/>
    <property type="evidence" value="ECO:0007669"/>
    <property type="project" value="UniProtKB-SubCell"/>
</dbReference>
<dbReference type="Proteomes" id="UP000031631">
    <property type="component" value="Chromosome"/>
</dbReference>
<dbReference type="InterPro" id="IPR050222">
    <property type="entry name" value="MATE_MdtK"/>
</dbReference>
<dbReference type="RefSeq" id="WP_041065523.1">
    <property type="nucleotide sequence ID" value="NZ_AP012273.1"/>
</dbReference>
<evidence type="ECO:0000256" key="4">
    <source>
        <dbReference type="ARBA" id="ARBA00022475"/>
    </source>
</evidence>
<dbReference type="AlphaFoldDB" id="A0A7U6GH93"/>
<protein>
    <recommendedName>
        <fullName evidence="9">Multidrug-efflux transporter</fullName>
    </recommendedName>
</protein>
<comment type="subcellular location">
    <subcellularLocation>
        <location evidence="1">Cell inner membrane</location>
        <topology evidence="1">Multi-pass membrane protein</topology>
    </subcellularLocation>
</comment>
<dbReference type="InterPro" id="IPR002528">
    <property type="entry name" value="MATE_fam"/>
</dbReference>
<feature type="transmembrane region" description="Helical" evidence="10">
    <location>
        <begin position="416"/>
        <end position="436"/>
    </location>
</feature>
<dbReference type="GO" id="GO:0006811">
    <property type="term" value="P:monoatomic ion transport"/>
    <property type="evidence" value="ECO:0007669"/>
    <property type="project" value="UniProtKB-KW"/>
</dbReference>
<feature type="transmembrane region" description="Helical" evidence="10">
    <location>
        <begin position="162"/>
        <end position="181"/>
    </location>
</feature>
<evidence type="ECO:0000256" key="6">
    <source>
        <dbReference type="ARBA" id="ARBA00022989"/>
    </source>
</evidence>
<name>A0A7U6GH93_9GAMM</name>
<reference evidence="11 12" key="1">
    <citation type="journal article" date="2014" name="PLoS ONE">
        <title>Physiological and genomic features of a novel sulfur-oxidizing gammaproteobacterium belonging to a previously uncultivated symbiotic lineage isolated from a hydrothermal vent.</title>
        <authorList>
            <person name="Nunoura T."/>
            <person name="Takaki Y."/>
            <person name="Kazama H."/>
            <person name="Kakuta J."/>
            <person name="Shimamura S."/>
            <person name="Makita H."/>
            <person name="Hirai M."/>
            <person name="Miyazaki M."/>
            <person name="Takai K."/>
        </authorList>
    </citation>
    <scope>NUCLEOTIDE SEQUENCE [LARGE SCALE GENOMIC DNA]</scope>
    <source>
        <strain evidence="11 12">Hiromi1</strain>
    </source>
</reference>
<dbReference type="PANTHER" id="PTHR43298:SF2">
    <property type="entry name" value="FMN_FAD EXPORTER YEEO-RELATED"/>
    <property type="match status" value="1"/>
</dbReference>
<keyword evidence="2" id="KW-0813">Transport</keyword>
<evidence type="ECO:0000256" key="2">
    <source>
        <dbReference type="ARBA" id="ARBA00022448"/>
    </source>
</evidence>
<keyword evidence="12" id="KW-1185">Reference proteome</keyword>
<proteinExistence type="predicted"/>
<sequence length="450" mass="48302">MRDRITRELKRNAALAGPIVLAQVAQVAMGFTDTVMAGRISPLDLGAIAVGVNLWILPYLFSLGLLMAVSSMTSHYFGAARFSAIRDLMRQVGWLALILGILSVAVIGLMIRGLGLLNLEDGIEQATAAYVSAVAFGLPAVIGYLALRFLSEGLGYTKPMMLIQLIALGANVLGNWVFMFGKLGFPAMGAEGAGWATALVMWLQLILLLGYSYRHRRYRFVWITPLARRDWSRIRELLRVGTPIAVTLVAEVGMFAAVALLMGTLGVTEVAAHQVALNVAAMAFMIPLGISSATTVRVGHAIGEGRTGVVRFRGLVGIGFAAACMMVTASVLFLFPEQIVAIYTRDAAVQALAVQLLFMAAVFQLSDGIQISANGALRGMKDTLFPMGITLGVYWLMGLPLSWYLGFERHIGPQGLWMGLVAGLTLSAVLLVWRFLALSRRPAGSVPASD</sequence>
<evidence type="ECO:0000256" key="8">
    <source>
        <dbReference type="ARBA" id="ARBA00023136"/>
    </source>
</evidence>